<dbReference type="PROSITE" id="PS51819">
    <property type="entry name" value="VOC"/>
    <property type="match status" value="1"/>
</dbReference>
<dbReference type="PATRIC" id="fig|35806.4.peg.810"/>
<gene>
    <name evidence="2" type="ORF">NHU_00792</name>
</gene>
<dbReference type="EMBL" id="AP014800">
    <property type="protein sequence ID" value="BAQ67960.1"/>
    <property type="molecule type" value="Genomic_DNA"/>
</dbReference>
<proteinExistence type="predicted"/>
<reference evidence="2 3" key="1">
    <citation type="submission" date="2015-02" db="EMBL/GenBank/DDBJ databases">
        <title>Genome sequene of Rhodovulum sulfidophilum DSM 2351.</title>
        <authorList>
            <person name="Nagao N."/>
        </authorList>
    </citation>
    <scope>NUCLEOTIDE SEQUENCE [LARGE SCALE GENOMIC DNA]</scope>
    <source>
        <strain evidence="2 3">DSM 2351</strain>
    </source>
</reference>
<dbReference type="InterPro" id="IPR004360">
    <property type="entry name" value="Glyas_Fos-R_dOase_dom"/>
</dbReference>
<evidence type="ECO:0000259" key="1">
    <source>
        <dbReference type="PROSITE" id="PS51819"/>
    </source>
</evidence>
<dbReference type="SUPFAM" id="SSF54593">
    <property type="entry name" value="Glyoxalase/Bleomycin resistance protein/Dihydroxybiphenyl dioxygenase"/>
    <property type="match status" value="1"/>
</dbReference>
<protein>
    <submittedName>
        <fullName evidence="2">Glyoxalase/bleomycin resistance protein</fullName>
    </submittedName>
</protein>
<dbReference type="Proteomes" id="UP000064912">
    <property type="component" value="Chromosome"/>
</dbReference>
<evidence type="ECO:0000313" key="2">
    <source>
        <dbReference type="EMBL" id="BAQ67960.1"/>
    </source>
</evidence>
<dbReference type="KEGG" id="rsu:NHU_00792"/>
<dbReference type="InterPro" id="IPR037523">
    <property type="entry name" value="VOC_core"/>
</dbReference>
<evidence type="ECO:0000313" key="3">
    <source>
        <dbReference type="Proteomes" id="UP000064912"/>
    </source>
</evidence>
<dbReference type="Gene3D" id="3.10.180.10">
    <property type="entry name" value="2,3-Dihydroxybiphenyl 1,2-Dioxygenase, domain 1"/>
    <property type="match status" value="1"/>
</dbReference>
<dbReference type="Pfam" id="PF00903">
    <property type="entry name" value="Glyoxalase"/>
    <property type="match status" value="1"/>
</dbReference>
<name>A0A0D6AZ90_RHOSU</name>
<organism evidence="2 3">
    <name type="scientific">Rhodovulum sulfidophilum</name>
    <name type="common">Rhodobacter sulfidophilus</name>
    <dbReference type="NCBI Taxonomy" id="35806"/>
    <lineage>
        <taxon>Bacteria</taxon>
        <taxon>Pseudomonadati</taxon>
        <taxon>Pseudomonadota</taxon>
        <taxon>Alphaproteobacteria</taxon>
        <taxon>Rhodobacterales</taxon>
        <taxon>Paracoccaceae</taxon>
        <taxon>Rhodovulum</taxon>
    </lineage>
</organism>
<sequence>MGQESGICPENVQLVRAFGALRLGRGRAAALCWRVSGAERDRGGDMYPHALHHVQLAMPEGREDEARAFYGGLLGLEEEEKPEALAARGGVWFRRGELRLHLGVETPFAAARKAHPALEVRGLGALADRLERAGLAPRWDGALPGMRRFYVDDPFGNRIEFLEQV</sequence>
<feature type="domain" description="VOC" evidence="1">
    <location>
        <begin position="50"/>
        <end position="164"/>
    </location>
</feature>
<dbReference type="PANTHER" id="PTHR39175">
    <property type="entry name" value="FAMILY PROTEIN, PUTATIVE (AFU_ORTHOLOGUE AFUA_3G15060)-RELATED"/>
    <property type="match status" value="1"/>
</dbReference>
<accession>A0A0D6AZ90</accession>
<dbReference type="eggNOG" id="COG0346">
    <property type="taxonomic scope" value="Bacteria"/>
</dbReference>
<dbReference type="InterPro" id="IPR029068">
    <property type="entry name" value="Glyas_Bleomycin-R_OHBP_Dase"/>
</dbReference>
<dbReference type="AlphaFoldDB" id="A0A0D6AZ90"/>
<dbReference type="PANTHER" id="PTHR39175:SF1">
    <property type="entry name" value="FAMILY PROTEIN, PUTATIVE (AFU_ORTHOLOGUE AFUA_3G15060)-RELATED"/>
    <property type="match status" value="1"/>
</dbReference>